<dbReference type="Proteomes" id="UP001208656">
    <property type="component" value="Unassembled WGS sequence"/>
</dbReference>
<dbReference type="SUPFAM" id="SSF103473">
    <property type="entry name" value="MFS general substrate transporter"/>
    <property type="match status" value="1"/>
</dbReference>
<gene>
    <name evidence="7" type="ORF">OEV82_13195</name>
</gene>
<evidence type="ECO:0000256" key="1">
    <source>
        <dbReference type="ARBA" id="ARBA00004651"/>
    </source>
</evidence>
<reference evidence="7 8" key="1">
    <citation type="submission" date="2022-10" db="EMBL/GenBank/DDBJ databases">
        <title>Description of Fervidibacillus gen. nov. in the family Fervidibacillaceae fam. nov. with two species, Fervidibacillus albus sp. nov., and Fervidibacillus halotolerans sp. nov., isolated from tidal flat sediments.</title>
        <authorList>
            <person name="Kwon K.K."/>
            <person name="Yang S.-H."/>
        </authorList>
    </citation>
    <scope>NUCLEOTIDE SEQUENCE [LARGE SCALE GENOMIC DNA]</scope>
    <source>
        <strain evidence="7 8">DSM 23332</strain>
    </source>
</reference>
<evidence type="ECO:0000256" key="6">
    <source>
        <dbReference type="SAM" id="Phobius"/>
    </source>
</evidence>
<feature type="transmembrane region" description="Helical" evidence="6">
    <location>
        <begin position="118"/>
        <end position="135"/>
    </location>
</feature>
<feature type="transmembrane region" description="Helical" evidence="6">
    <location>
        <begin position="6"/>
        <end position="35"/>
    </location>
</feature>
<comment type="subcellular location">
    <subcellularLocation>
        <location evidence="1">Cell membrane</location>
        <topology evidence="1">Multi-pass membrane protein</topology>
    </subcellularLocation>
</comment>
<accession>A0ABT2WI81</accession>
<evidence type="ECO:0000313" key="7">
    <source>
        <dbReference type="EMBL" id="MCU9595399.1"/>
    </source>
</evidence>
<organism evidence="7 8">
    <name type="scientific">Pallidibacillus thermolactis</name>
    <dbReference type="NCBI Taxonomy" id="251051"/>
    <lineage>
        <taxon>Bacteria</taxon>
        <taxon>Bacillati</taxon>
        <taxon>Bacillota</taxon>
        <taxon>Bacilli</taxon>
        <taxon>Bacillales</taxon>
        <taxon>Bacillaceae</taxon>
        <taxon>Pallidibacillus</taxon>
    </lineage>
</organism>
<dbReference type="Pfam" id="PF07690">
    <property type="entry name" value="MFS_1"/>
    <property type="match status" value="1"/>
</dbReference>
<comment type="caution">
    <text evidence="7">The sequence shown here is derived from an EMBL/GenBank/DDBJ whole genome shotgun (WGS) entry which is preliminary data.</text>
</comment>
<evidence type="ECO:0000256" key="5">
    <source>
        <dbReference type="ARBA" id="ARBA00023136"/>
    </source>
</evidence>
<dbReference type="RefSeq" id="WP_173658671.1">
    <property type="nucleotide sequence ID" value="NZ_JAOUSE010000051.1"/>
</dbReference>
<evidence type="ECO:0000256" key="3">
    <source>
        <dbReference type="ARBA" id="ARBA00022692"/>
    </source>
</evidence>
<dbReference type="InterPro" id="IPR036259">
    <property type="entry name" value="MFS_trans_sf"/>
</dbReference>
<dbReference type="InterPro" id="IPR011701">
    <property type="entry name" value="MFS"/>
</dbReference>
<feature type="transmembrane region" description="Helical" evidence="6">
    <location>
        <begin position="47"/>
        <end position="66"/>
    </location>
</feature>
<evidence type="ECO:0000313" key="8">
    <source>
        <dbReference type="Proteomes" id="UP001208656"/>
    </source>
</evidence>
<keyword evidence="8" id="KW-1185">Reference proteome</keyword>
<dbReference type="PANTHER" id="PTHR23513">
    <property type="entry name" value="INTEGRAL MEMBRANE EFFLUX PROTEIN-RELATED"/>
    <property type="match status" value="1"/>
</dbReference>
<evidence type="ECO:0000256" key="4">
    <source>
        <dbReference type="ARBA" id="ARBA00022989"/>
    </source>
</evidence>
<keyword evidence="3 6" id="KW-0812">Transmembrane</keyword>
<keyword evidence="4 6" id="KW-1133">Transmembrane helix</keyword>
<protein>
    <submittedName>
        <fullName evidence="7">MFS transporter</fullName>
    </submittedName>
</protein>
<name>A0ABT2WI81_9BACI</name>
<dbReference type="PANTHER" id="PTHR23513:SF6">
    <property type="entry name" value="MAJOR FACILITATOR SUPERFAMILY ASSOCIATED DOMAIN-CONTAINING PROTEIN"/>
    <property type="match status" value="1"/>
</dbReference>
<dbReference type="Gene3D" id="1.20.1250.20">
    <property type="entry name" value="MFS general substrate transporter like domains"/>
    <property type="match status" value="1"/>
</dbReference>
<proteinExistence type="predicted"/>
<keyword evidence="5 6" id="KW-0472">Membrane</keyword>
<keyword evidence="2" id="KW-1003">Cell membrane</keyword>
<sequence>MVCVEITSSAIATAIIGSFTHISGFFIGPIAGVFADRSKNPKSLFSWILRFNTLILLIMVVCIYILSNEFEIFAVFVLVAIREISFDLLYPVQTRIIPLIVPKDGVTKLLGYRSDSSNIASILGNAISGFVISLVCIIGGFILNSITFFLSSILISLLKLLQTPQNSKEKDLNNGDDQNLENKRMKIKKEILEGGRILWNNTL</sequence>
<dbReference type="EMBL" id="JAOUSE010000051">
    <property type="protein sequence ID" value="MCU9595399.1"/>
    <property type="molecule type" value="Genomic_DNA"/>
</dbReference>
<evidence type="ECO:0000256" key="2">
    <source>
        <dbReference type="ARBA" id="ARBA00022475"/>
    </source>
</evidence>